<keyword evidence="2" id="KW-0812">Transmembrane</keyword>
<dbReference type="Pfam" id="PF20990">
    <property type="entry name" value="DUF2207_C"/>
    <property type="match status" value="1"/>
</dbReference>
<evidence type="ECO:0000259" key="3">
    <source>
        <dbReference type="Pfam" id="PF20990"/>
    </source>
</evidence>
<keyword evidence="2" id="KW-1133">Transmembrane helix</keyword>
<comment type="caution">
    <text evidence="4">The sequence shown here is derived from an EMBL/GenBank/DDBJ whole genome shotgun (WGS) entry which is preliminary data.</text>
</comment>
<sequence>MDLANREYISLRNLESQELGLSHILNPDQEDFMIELGNETYSRAKRDLLELENFEEDVLCLLKENASGRKISWREFKKRLESKTDFYKFTISWSRKVRAHTRIDRFFRSTGSTYMNRFSQVVLVAAIIFYIVISGYFPSEEFPRVSRINALTALIGIWGFVLTKNSGVLTKIFGYWTPEGVLYYEYWDNFKGYITDLDTLKKYPPESIKTWDSYLVYAASLGVAKQAFQNMSIIVPFEQLKESRFYPISYYYYNQSENQSEQNQSEHRYGEAPSSFYQGENGD</sequence>
<evidence type="ECO:0000313" key="4">
    <source>
        <dbReference type="EMBL" id="MPM90067.1"/>
    </source>
</evidence>
<evidence type="ECO:0000256" key="2">
    <source>
        <dbReference type="SAM" id="Phobius"/>
    </source>
</evidence>
<feature type="transmembrane region" description="Helical" evidence="2">
    <location>
        <begin position="145"/>
        <end position="163"/>
    </location>
</feature>
<dbReference type="EMBL" id="VSSQ01037390">
    <property type="protein sequence ID" value="MPM90067.1"/>
    <property type="molecule type" value="Genomic_DNA"/>
</dbReference>
<keyword evidence="2" id="KW-0472">Membrane</keyword>
<protein>
    <recommendedName>
        <fullName evidence="3">Predicted membrane protein YciQ-like C-terminal domain-containing protein</fullName>
    </recommendedName>
</protein>
<feature type="transmembrane region" description="Helical" evidence="2">
    <location>
        <begin position="118"/>
        <end position="139"/>
    </location>
</feature>
<reference evidence="4" key="1">
    <citation type="submission" date="2019-08" db="EMBL/GenBank/DDBJ databases">
        <authorList>
            <person name="Kucharzyk K."/>
            <person name="Murdoch R.W."/>
            <person name="Higgins S."/>
            <person name="Loffler F."/>
        </authorList>
    </citation>
    <scope>NUCLEOTIDE SEQUENCE</scope>
</reference>
<name>A0A645DLA5_9ZZZZ</name>
<gene>
    <name evidence="4" type="ORF">SDC9_137183</name>
</gene>
<feature type="region of interest" description="Disordered" evidence="1">
    <location>
        <begin position="259"/>
        <end position="283"/>
    </location>
</feature>
<evidence type="ECO:0000256" key="1">
    <source>
        <dbReference type="SAM" id="MobiDB-lite"/>
    </source>
</evidence>
<dbReference type="AlphaFoldDB" id="A0A645DLA5"/>
<accession>A0A645DLA5</accession>
<dbReference type="InterPro" id="IPR048389">
    <property type="entry name" value="YciQ-like_C"/>
</dbReference>
<feature type="domain" description="Predicted membrane protein YciQ-like C-terminal" evidence="3">
    <location>
        <begin position="1"/>
        <end position="231"/>
    </location>
</feature>
<proteinExistence type="predicted"/>
<organism evidence="4">
    <name type="scientific">bioreactor metagenome</name>
    <dbReference type="NCBI Taxonomy" id="1076179"/>
    <lineage>
        <taxon>unclassified sequences</taxon>
        <taxon>metagenomes</taxon>
        <taxon>ecological metagenomes</taxon>
    </lineage>
</organism>